<evidence type="ECO:0000313" key="1">
    <source>
        <dbReference type="EMBL" id="MDT0496259.1"/>
    </source>
</evidence>
<gene>
    <name evidence="1" type="ORF">RM530_02610</name>
</gene>
<accession>A0ABU2WF77</accession>
<organism evidence="1 2">
    <name type="scientific">Banduia mediterranea</name>
    <dbReference type="NCBI Taxonomy" id="3075609"/>
    <lineage>
        <taxon>Bacteria</taxon>
        <taxon>Pseudomonadati</taxon>
        <taxon>Pseudomonadota</taxon>
        <taxon>Gammaproteobacteria</taxon>
        <taxon>Nevskiales</taxon>
        <taxon>Algiphilaceae</taxon>
        <taxon>Banduia</taxon>
    </lineage>
</organism>
<comment type="caution">
    <text evidence="1">The sequence shown here is derived from an EMBL/GenBank/DDBJ whole genome shotgun (WGS) entry which is preliminary data.</text>
</comment>
<dbReference type="SUPFAM" id="SSF53474">
    <property type="entry name" value="alpha/beta-Hydrolases"/>
    <property type="match status" value="1"/>
</dbReference>
<name>A0ABU2WF77_9GAMM</name>
<dbReference type="EMBL" id="JAVRIC010000002">
    <property type="protein sequence ID" value="MDT0496259.1"/>
    <property type="molecule type" value="Genomic_DNA"/>
</dbReference>
<protein>
    <recommendedName>
        <fullName evidence="3">GPI inositol-deacylase</fullName>
    </recommendedName>
</protein>
<dbReference type="InterPro" id="IPR029058">
    <property type="entry name" value="AB_hydrolase_fold"/>
</dbReference>
<evidence type="ECO:0008006" key="3">
    <source>
        <dbReference type="Google" id="ProtNLM"/>
    </source>
</evidence>
<keyword evidence="2" id="KW-1185">Reference proteome</keyword>
<dbReference type="Proteomes" id="UP001254608">
    <property type="component" value="Unassembled WGS sequence"/>
</dbReference>
<proteinExistence type="predicted"/>
<sequence>PLDCSVLYLRYNSGRHVSENGRELARLLEVLVAQWPSPLREIDLIGHSMGGLLCCRAVPVTTRRAGPWSGAVCCAA</sequence>
<feature type="non-terminal residue" evidence="1">
    <location>
        <position position="1"/>
    </location>
</feature>
<dbReference type="RefSeq" id="WP_311363648.1">
    <property type="nucleotide sequence ID" value="NZ_JAVRIC010000002.1"/>
</dbReference>
<evidence type="ECO:0000313" key="2">
    <source>
        <dbReference type="Proteomes" id="UP001254608"/>
    </source>
</evidence>
<reference evidence="1 2" key="1">
    <citation type="submission" date="2023-09" db="EMBL/GenBank/DDBJ databases">
        <authorList>
            <person name="Rey-Velasco X."/>
        </authorList>
    </citation>
    <scope>NUCLEOTIDE SEQUENCE [LARGE SCALE GENOMIC DNA]</scope>
    <source>
        <strain evidence="1 2">W345</strain>
    </source>
</reference>
<dbReference type="Gene3D" id="3.40.50.1820">
    <property type="entry name" value="alpha/beta hydrolase"/>
    <property type="match status" value="1"/>
</dbReference>